<comment type="caution">
    <text evidence="1">The sequence shown here is derived from an EMBL/GenBank/DDBJ whole genome shotgun (WGS) entry which is preliminary data.</text>
</comment>
<sequence>MTKFKLDAASGKEPIGLEPLKSPHGGPIIASEHDTDYLCFHCDFVLLKSVRKGAMRGLLLKCPRCNHLSISR</sequence>
<keyword evidence="2" id="KW-1185">Reference proteome</keyword>
<reference evidence="1" key="1">
    <citation type="submission" date="2016-10" db="EMBL/GenBank/DDBJ databases">
        <authorList>
            <person name="Varghese N."/>
            <person name="Submissions S."/>
        </authorList>
    </citation>
    <scope>NUCLEOTIDE SEQUENCE [LARGE SCALE GENOMIC DNA]</scope>
    <source>
        <strain evidence="1">YR281</strain>
    </source>
</reference>
<dbReference type="Proteomes" id="UP000198900">
    <property type="component" value="Unassembled WGS sequence"/>
</dbReference>
<proteinExistence type="predicted"/>
<dbReference type="AlphaFoldDB" id="A0A7Z7BDW5"/>
<name>A0A7Z7BDW5_9BURK</name>
<gene>
    <name evidence="1" type="ORF">SAMN04487926_127131</name>
</gene>
<evidence type="ECO:0000313" key="2">
    <source>
        <dbReference type="Proteomes" id="UP000198900"/>
    </source>
</evidence>
<evidence type="ECO:0000313" key="1">
    <source>
        <dbReference type="EMBL" id="SDI93916.1"/>
    </source>
</evidence>
<protein>
    <submittedName>
        <fullName evidence="1">Uncharacterized protein</fullName>
    </submittedName>
</protein>
<organism evidence="1 2">
    <name type="scientific">Paraburkholderia steynii</name>
    <dbReference type="NCBI Taxonomy" id="1245441"/>
    <lineage>
        <taxon>Bacteria</taxon>
        <taxon>Pseudomonadati</taxon>
        <taxon>Pseudomonadota</taxon>
        <taxon>Betaproteobacteria</taxon>
        <taxon>Burkholderiales</taxon>
        <taxon>Burkholderiaceae</taxon>
        <taxon>Paraburkholderia</taxon>
    </lineage>
</organism>
<accession>A0A7Z7BDW5</accession>
<dbReference type="EMBL" id="FNDI01000027">
    <property type="protein sequence ID" value="SDI93916.1"/>
    <property type="molecule type" value="Genomic_DNA"/>
</dbReference>